<evidence type="ECO:0000313" key="2">
    <source>
        <dbReference type="Proteomes" id="UP000887013"/>
    </source>
</evidence>
<sequence length="75" mass="9044">MTGTKFLQSWRSCCYQQNSVQTTPKAKDEVSSTLQDYYTTRRKYLRRYQRGRPQRAHQLTSYAEYLKLWNTSPEL</sequence>
<protein>
    <submittedName>
        <fullName evidence="1">Uncharacterized protein</fullName>
    </submittedName>
</protein>
<dbReference type="EMBL" id="BMAW01004130">
    <property type="protein sequence ID" value="GFS87161.1"/>
    <property type="molecule type" value="Genomic_DNA"/>
</dbReference>
<keyword evidence="2" id="KW-1185">Reference proteome</keyword>
<evidence type="ECO:0000313" key="1">
    <source>
        <dbReference type="EMBL" id="GFS87161.1"/>
    </source>
</evidence>
<dbReference type="Proteomes" id="UP000887013">
    <property type="component" value="Unassembled WGS sequence"/>
</dbReference>
<organism evidence="1 2">
    <name type="scientific">Nephila pilipes</name>
    <name type="common">Giant wood spider</name>
    <name type="synonym">Nephila maculata</name>
    <dbReference type="NCBI Taxonomy" id="299642"/>
    <lineage>
        <taxon>Eukaryota</taxon>
        <taxon>Metazoa</taxon>
        <taxon>Ecdysozoa</taxon>
        <taxon>Arthropoda</taxon>
        <taxon>Chelicerata</taxon>
        <taxon>Arachnida</taxon>
        <taxon>Araneae</taxon>
        <taxon>Araneomorphae</taxon>
        <taxon>Entelegynae</taxon>
        <taxon>Araneoidea</taxon>
        <taxon>Nephilidae</taxon>
        <taxon>Nephila</taxon>
    </lineage>
</organism>
<reference evidence="1" key="1">
    <citation type="submission" date="2020-08" db="EMBL/GenBank/DDBJ databases">
        <title>Multicomponent nature underlies the extraordinary mechanical properties of spider dragline silk.</title>
        <authorList>
            <person name="Kono N."/>
            <person name="Nakamura H."/>
            <person name="Mori M."/>
            <person name="Yoshida Y."/>
            <person name="Ohtoshi R."/>
            <person name="Malay A.D."/>
            <person name="Moran D.A.P."/>
            <person name="Tomita M."/>
            <person name="Numata K."/>
            <person name="Arakawa K."/>
        </authorList>
    </citation>
    <scope>NUCLEOTIDE SEQUENCE</scope>
</reference>
<accession>A0A8X6N0E8</accession>
<gene>
    <name evidence="1" type="ORF">NPIL_582641</name>
</gene>
<comment type="caution">
    <text evidence="1">The sequence shown here is derived from an EMBL/GenBank/DDBJ whole genome shotgun (WGS) entry which is preliminary data.</text>
</comment>
<proteinExistence type="predicted"/>
<dbReference type="AlphaFoldDB" id="A0A8X6N0E8"/>
<name>A0A8X6N0E8_NEPPI</name>